<evidence type="ECO:0000256" key="1">
    <source>
        <dbReference type="SAM" id="MobiDB-lite"/>
    </source>
</evidence>
<reference evidence="3" key="2">
    <citation type="submission" date="2022-10" db="EMBL/GenBank/DDBJ databases">
        <authorList>
            <consortium name="ENA_rothamsted_submissions"/>
            <consortium name="culmorum"/>
            <person name="King R."/>
        </authorList>
    </citation>
    <scope>NUCLEOTIDE SEQUENCE</scope>
</reference>
<keyword evidence="2" id="KW-0472">Membrane</keyword>
<evidence type="ECO:0000313" key="3">
    <source>
        <dbReference type="EMBL" id="CAG9796975.1"/>
    </source>
</evidence>
<feature type="region of interest" description="Disordered" evidence="1">
    <location>
        <begin position="207"/>
        <end position="228"/>
    </location>
</feature>
<gene>
    <name evidence="3" type="ORF">DIATSA_LOCUS14116</name>
</gene>
<accession>A0A9N9WKL3</accession>
<dbReference type="EMBL" id="OU893340">
    <property type="protein sequence ID" value="CAG9796975.1"/>
    <property type="molecule type" value="Genomic_DNA"/>
</dbReference>
<keyword evidence="2" id="KW-0812">Transmembrane</keyword>
<sequence>MSFPNNSLYSAKLSADLRRMYQTGIIDKIVDEVRWEMQRSSTGKLLSAGSGGIRIVSVEEKGLTLEDTQGMFLLLGAGFLFAATALISEWMGGITRRCRLPKRIPSSANSQNQLLPPLDIENDVDMVTDGTESRLDFETRSSMAGSVETLDGQIINVTKENIIVHNSADFDRWDSRRSSSVDLDREVQEIFDRDLRRRKVIADDIDEVSEENREPTVSKGAFGEPVMS</sequence>
<name>A0A9N9WKL3_9NEOP</name>
<keyword evidence="4" id="KW-1185">Reference proteome</keyword>
<dbReference type="AlphaFoldDB" id="A0A9N9WKL3"/>
<organism evidence="3 4">
    <name type="scientific">Diatraea saccharalis</name>
    <name type="common">sugarcane borer</name>
    <dbReference type="NCBI Taxonomy" id="40085"/>
    <lineage>
        <taxon>Eukaryota</taxon>
        <taxon>Metazoa</taxon>
        <taxon>Ecdysozoa</taxon>
        <taxon>Arthropoda</taxon>
        <taxon>Hexapoda</taxon>
        <taxon>Insecta</taxon>
        <taxon>Pterygota</taxon>
        <taxon>Neoptera</taxon>
        <taxon>Endopterygota</taxon>
        <taxon>Lepidoptera</taxon>
        <taxon>Glossata</taxon>
        <taxon>Ditrysia</taxon>
        <taxon>Pyraloidea</taxon>
        <taxon>Crambidae</taxon>
        <taxon>Crambinae</taxon>
        <taxon>Diatraea</taxon>
    </lineage>
</organism>
<evidence type="ECO:0000313" key="4">
    <source>
        <dbReference type="Proteomes" id="UP001153714"/>
    </source>
</evidence>
<dbReference type="Proteomes" id="UP001153714">
    <property type="component" value="Chromosome 9"/>
</dbReference>
<reference evidence="3" key="1">
    <citation type="submission" date="2021-12" db="EMBL/GenBank/DDBJ databases">
        <authorList>
            <person name="King R."/>
        </authorList>
    </citation>
    <scope>NUCLEOTIDE SEQUENCE</scope>
</reference>
<proteinExistence type="predicted"/>
<dbReference type="OrthoDB" id="6500454at2759"/>
<feature type="transmembrane region" description="Helical" evidence="2">
    <location>
        <begin position="71"/>
        <end position="92"/>
    </location>
</feature>
<keyword evidence="2" id="KW-1133">Transmembrane helix</keyword>
<evidence type="ECO:0000256" key="2">
    <source>
        <dbReference type="SAM" id="Phobius"/>
    </source>
</evidence>
<protein>
    <submittedName>
        <fullName evidence="3">Uncharacterized protein</fullName>
    </submittedName>
</protein>